<dbReference type="AlphaFoldDB" id="A0A240UKB8"/>
<keyword evidence="2" id="KW-1185">Reference proteome</keyword>
<accession>A0A240UKB8</accession>
<reference evidence="1" key="1">
    <citation type="submission" date="2017-05" db="EMBL/GenBank/DDBJ databases">
        <title>Polyphasic characterization of four soil-derived phenanthrene-degrading Acidovorax strains and proposal of Acidovorax phenanthrenivorans sp. nov.</title>
        <authorList>
            <person name="Singleton D."/>
            <person name="Lee J."/>
            <person name="Dickey A.N."/>
            <person name="Stroud A."/>
            <person name="Scholl E.H."/>
            <person name="Wright F.A."/>
            <person name="Aitken M.D."/>
        </authorList>
    </citation>
    <scope>NUCLEOTIDE SEQUENCE</scope>
    <source>
        <strain evidence="1">P4</strain>
        <plasmid evidence="1">pACP4.3</plasmid>
    </source>
</reference>
<keyword evidence="1" id="KW-0614">Plasmid</keyword>
<dbReference type="EMBL" id="CP021369">
    <property type="protein sequence ID" value="ART61469.1"/>
    <property type="molecule type" value="Genomic_DNA"/>
</dbReference>
<evidence type="ECO:0000313" key="1">
    <source>
        <dbReference type="EMBL" id="ART61469.1"/>
    </source>
</evidence>
<organism evidence="1 2">
    <name type="scientific">Acidovorax carolinensis</name>
    <dbReference type="NCBI Taxonomy" id="553814"/>
    <lineage>
        <taxon>Bacteria</taxon>
        <taxon>Pseudomonadati</taxon>
        <taxon>Pseudomonadota</taxon>
        <taxon>Betaproteobacteria</taxon>
        <taxon>Burkholderiales</taxon>
        <taxon>Comamonadaceae</taxon>
        <taxon>Acidovorax</taxon>
    </lineage>
</organism>
<geneLocation type="plasmid" evidence="1 2">
    <name>pACP4.3</name>
</geneLocation>
<sequence length="76" mass="8397">MVTPPPSADDLRAAAIWLDANEGDADEHEPLQRVARWLEQQADAKEVRDMAREHGVRVGALRKRLVGAAKINQGKT</sequence>
<name>A0A240UKB8_9BURK</name>
<protein>
    <submittedName>
        <fullName evidence="1">Uncharacterized protein</fullName>
    </submittedName>
</protein>
<dbReference type="Proteomes" id="UP000194440">
    <property type="component" value="Plasmid pACP4.3"/>
</dbReference>
<gene>
    <name evidence="1" type="ORF">CBP36_21105</name>
</gene>
<dbReference type="RefSeq" id="WP_086929174.1">
    <property type="nucleotide sequence ID" value="NZ_CP021369.1"/>
</dbReference>
<evidence type="ECO:0000313" key="2">
    <source>
        <dbReference type="Proteomes" id="UP000194440"/>
    </source>
</evidence>
<proteinExistence type="predicted"/>
<dbReference type="KEGG" id="acip:CBP36_21105"/>